<accession>A0ACC2X100</accession>
<gene>
    <name evidence="1" type="ORF">QFC22_004283</name>
</gene>
<dbReference type="EMBL" id="JASBWU010000012">
    <property type="protein sequence ID" value="KAJ9117433.1"/>
    <property type="molecule type" value="Genomic_DNA"/>
</dbReference>
<dbReference type="Proteomes" id="UP001243375">
    <property type="component" value="Unassembled WGS sequence"/>
</dbReference>
<protein>
    <submittedName>
        <fullName evidence="1">Uncharacterized protein</fullName>
    </submittedName>
</protein>
<name>A0ACC2X100_9TREE</name>
<organism evidence="1 2">
    <name type="scientific">Naganishia vaughanmartiniae</name>
    <dbReference type="NCBI Taxonomy" id="1424756"/>
    <lineage>
        <taxon>Eukaryota</taxon>
        <taxon>Fungi</taxon>
        <taxon>Dikarya</taxon>
        <taxon>Basidiomycota</taxon>
        <taxon>Agaricomycotina</taxon>
        <taxon>Tremellomycetes</taxon>
        <taxon>Filobasidiales</taxon>
        <taxon>Filobasidiaceae</taxon>
        <taxon>Naganishia</taxon>
    </lineage>
</organism>
<keyword evidence="2" id="KW-1185">Reference proteome</keyword>
<evidence type="ECO:0000313" key="1">
    <source>
        <dbReference type="EMBL" id="KAJ9117433.1"/>
    </source>
</evidence>
<reference evidence="1" key="1">
    <citation type="submission" date="2023-04" db="EMBL/GenBank/DDBJ databases">
        <title>Draft Genome sequencing of Naganishia species isolated from polar environments using Oxford Nanopore Technology.</title>
        <authorList>
            <person name="Leo P."/>
            <person name="Venkateswaran K."/>
        </authorList>
    </citation>
    <scope>NUCLEOTIDE SEQUENCE</scope>
    <source>
        <strain evidence="1">MNA-CCFEE 5425</strain>
    </source>
</reference>
<comment type="caution">
    <text evidence="1">The sequence shown here is derived from an EMBL/GenBank/DDBJ whole genome shotgun (WGS) entry which is preliminary data.</text>
</comment>
<sequence>MSDHDAMSVSVEPEQARAPSASALAAASASLPLPPATSSAIPSQIQSSFGDLPPTTPSAIPSHVQSSFGGASSPYAYSPVTSSRRRGRPKKYHTPEDRQAEKNRRRRERERARKAGEDPIDVPPRSANYTAPKPYDRDYGKYDISDPDAMTARDVVVDWLATDDTYIKWLQASTFMDKAVLTKQIQDRLAEHGMIERDASSLRQHIGILMKGCEDAKKFEKDGTSTNIPISDTKRFNYLLSTGISQEEAYTRFRWPYYQKLKHLAQQITVPPPPVYPPSQPIYSQSPMSQSQTQGPSGSRAMPILAHQDNGHDHGQSMDFDDSMNMSHNWEGPEGSPSPPLEVLGRSGPSQRPAAPASSNPFPLPPTQLSPLNTPKHEMKEEPRQSAAARAEMLAIERERWELQKQEARQKLELEKEQMRRNERIQEQESHIQLVKMFRGLIADGLTKNQAGRVVWREKWSAIKAEMDQDDE</sequence>
<proteinExistence type="predicted"/>
<evidence type="ECO:0000313" key="2">
    <source>
        <dbReference type="Proteomes" id="UP001243375"/>
    </source>
</evidence>